<keyword evidence="3" id="KW-0804">Transcription</keyword>
<evidence type="ECO:0000256" key="2">
    <source>
        <dbReference type="ARBA" id="ARBA00023125"/>
    </source>
</evidence>
<dbReference type="RefSeq" id="WP_245126310.1">
    <property type="nucleotide sequence ID" value="NZ_CP095063.1"/>
</dbReference>
<geneLocation type="plasmid" evidence="6 7">
    <name>unnamed2</name>
</geneLocation>
<dbReference type="InterPro" id="IPR009057">
    <property type="entry name" value="Homeodomain-like_sf"/>
</dbReference>
<gene>
    <name evidence="6" type="ORF">MUN86_25180</name>
</gene>
<dbReference type="Pfam" id="PF00440">
    <property type="entry name" value="TetR_N"/>
    <property type="match status" value="1"/>
</dbReference>
<dbReference type="PRINTS" id="PR00455">
    <property type="entry name" value="HTHTETR"/>
</dbReference>
<evidence type="ECO:0000256" key="3">
    <source>
        <dbReference type="ARBA" id="ARBA00023163"/>
    </source>
</evidence>
<reference evidence="6" key="1">
    <citation type="submission" date="2022-04" db="EMBL/GenBank/DDBJ databases">
        <title>Hymenobacter sp. isolated from the air.</title>
        <authorList>
            <person name="Won M."/>
            <person name="Lee C.-M."/>
            <person name="Woen H.-Y."/>
            <person name="Kwon S.-W."/>
        </authorList>
    </citation>
    <scope>NUCLEOTIDE SEQUENCE</scope>
    <source>
        <strain evidence="6">5420S-77</strain>
        <plasmid evidence="6">unnamed2</plasmid>
    </source>
</reference>
<dbReference type="InterPro" id="IPR036271">
    <property type="entry name" value="Tet_transcr_reg_TetR-rel_C_sf"/>
</dbReference>
<evidence type="ECO:0000259" key="5">
    <source>
        <dbReference type="PROSITE" id="PS50977"/>
    </source>
</evidence>
<name>A0ABY4GD62_9BACT</name>
<dbReference type="EMBL" id="CP095063">
    <property type="protein sequence ID" value="UOQ68778.1"/>
    <property type="molecule type" value="Genomic_DNA"/>
</dbReference>
<protein>
    <submittedName>
        <fullName evidence="6">TetR/AcrR family transcriptional regulator</fullName>
    </submittedName>
</protein>
<evidence type="ECO:0000256" key="1">
    <source>
        <dbReference type="ARBA" id="ARBA00023015"/>
    </source>
</evidence>
<keyword evidence="2 4" id="KW-0238">DNA-binding</keyword>
<dbReference type="PANTHER" id="PTHR47506:SF6">
    <property type="entry name" value="HTH-TYPE TRANSCRIPTIONAL REPRESSOR NEMR"/>
    <property type="match status" value="1"/>
</dbReference>
<dbReference type="PROSITE" id="PS50977">
    <property type="entry name" value="HTH_TETR_2"/>
    <property type="match status" value="1"/>
</dbReference>
<dbReference type="SUPFAM" id="SSF46689">
    <property type="entry name" value="Homeodomain-like"/>
    <property type="match status" value="1"/>
</dbReference>
<feature type="DNA-binding region" description="H-T-H motif" evidence="4">
    <location>
        <begin position="30"/>
        <end position="49"/>
    </location>
</feature>
<evidence type="ECO:0000313" key="6">
    <source>
        <dbReference type="EMBL" id="UOQ68778.1"/>
    </source>
</evidence>
<dbReference type="PANTHER" id="PTHR47506">
    <property type="entry name" value="TRANSCRIPTIONAL REGULATORY PROTEIN"/>
    <property type="match status" value="1"/>
</dbReference>
<dbReference type="Gene3D" id="1.10.357.10">
    <property type="entry name" value="Tetracycline Repressor, domain 2"/>
    <property type="match status" value="1"/>
</dbReference>
<feature type="domain" description="HTH tetR-type" evidence="5">
    <location>
        <begin position="7"/>
        <end position="67"/>
    </location>
</feature>
<keyword evidence="1" id="KW-0805">Transcription regulation</keyword>
<evidence type="ECO:0000256" key="4">
    <source>
        <dbReference type="PROSITE-ProRule" id="PRU00335"/>
    </source>
</evidence>
<organism evidence="6 7">
    <name type="scientific">Hymenobacter volaticus</name>
    <dbReference type="NCBI Taxonomy" id="2932254"/>
    <lineage>
        <taxon>Bacteria</taxon>
        <taxon>Pseudomonadati</taxon>
        <taxon>Bacteroidota</taxon>
        <taxon>Cytophagia</taxon>
        <taxon>Cytophagales</taxon>
        <taxon>Hymenobacteraceae</taxon>
        <taxon>Hymenobacter</taxon>
    </lineage>
</organism>
<dbReference type="SUPFAM" id="SSF48498">
    <property type="entry name" value="Tetracyclin repressor-like, C-terminal domain"/>
    <property type="match status" value="1"/>
</dbReference>
<evidence type="ECO:0000313" key="7">
    <source>
        <dbReference type="Proteomes" id="UP000830401"/>
    </source>
</evidence>
<sequence length="179" mass="20079">MKTKATANVRQRILETAARLFYQQGYPLTGINQLIAEADVAKASLYQHFRTKDEILLAYLQQASQQWFQQVAEATASGTTPKAKVLAVFDMLHDFLVTENFRGCNFQNALLQLPPEETQVRAFIQEHKVRIGRVFNEILNDTALAEEMALLFEGALVSSQTIGNPAPVATARRVTERLL</sequence>
<keyword evidence="7" id="KW-1185">Reference proteome</keyword>
<keyword evidence="6" id="KW-0614">Plasmid</keyword>
<accession>A0ABY4GD62</accession>
<proteinExistence type="predicted"/>
<dbReference type="InterPro" id="IPR001647">
    <property type="entry name" value="HTH_TetR"/>
</dbReference>
<dbReference type="Proteomes" id="UP000830401">
    <property type="component" value="Plasmid unnamed2"/>
</dbReference>